<gene>
    <name evidence="3" type="ORF">GNP93_22205</name>
</gene>
<protein>
    <submittedName>
        <fullName evidence="3">DUF4309 domain-containing protein</fullName>
    </submittedName>
</protein>
<feature type="compositionally biased region" description="Low complexity" evidence="1">
    <location>
        <begin position="87"/>
        <end position="100"/>
    </location>
</feature>
<name>A0A7X2ZEB6_9BACL</name>
<feature type="chain" id="PRO_5039542543" evidence="2">
    <location>
        <begin position="22"/>
        <end position="237"/>
    </location>
</feature>
<feature type="signal peptide" evidence="2">
    <location>
        <begin position="1"/>
        <end position="21"/>
    </location>
</feature>
<evidence type="ECO:0000256" key="2">
    <source>
        <dbReference type="SAM" id="SignalP"/>
    </source>
</evidence>
<dbReference type="AlphaFoldDB" id="A0A7X2ZEB6"/>
<comment type="caution">
    <text evidence="3">The sequence shown here is derived from an EMBL/GenBank/DDBJ whole genome shotgun (WGS) entry which is preliminary data.</text>
</comment>
<accession>A0A7X2ZEB6</accession>
<keyword evidence="2" id="KW-0732">Signal</keyword>
<evidence type="ECO:0000313" key="3">
    <source>
        <dbReference type="EMBL" id="MUG73348.1"/>
    </source>
</evidence>
<dbReference type="PROSITE" id="PS51257">
    <property type="entry name" value="PROKAR_LIPOPROTEIN"/>
    <property type="match status" value="1"/>
</dbReference>
<evidence type="ECO:0000256" key="1">
    <source>
        <dbReference type="SAM" id="MobiDB-lite"/>
    </source>
</evidence>
<keyword evidence="4" id="KW-1185">Reference proteome</keyword>
<sequence length="237" mass="24983">MKRKKAFIGFLSVVICLAALAAGCQSKPVAVEPKMQPSVQEQPPVSPAPAPEAESGTPDNAVPAPATPLPSNEKVSLASAEDKTEQPSANPGSGNNGAAGTKPKIEIERPYTQAKPTLLGLTLKTNASAIVNKFGKPKNEFVMDEDSDPMTVYDYGDFLIGFNAKQELHFIDVRSSDVDPGLNGLKLGDPAADISKALGKPTASSNYVMTYKASGATLKLDIDPKTQKINSIKLFAE</sequence>
<reference evidence="3 4" key="1">
    <citation type="submission" date="2019-11" db="EMBL/GenBank/DDBJ databases">
        <title>Draft genome sequences of five Paenibacillus species of dairy origin.</title>
        <authorList>
            <person name="Olajide A.M."/>
            <person name="Chen S."/>
            <person name="Lapointe G."/>
        </authorList>
    </citation>
    <scope>NUCLEOTIDE SEQUENCE [LARGE SCALE GENOMIC DNA]</scope>
    <source>
        <strain evidence="3 4">2CS3</strain>
    </source>
</reference>
<dbReference type="EMBL" id="WNZX01000024">
    <property type="protein sequence ID" value="MUG73348.1"/>
    <property type="molecule type" value="Genomic_DNA"/>
</dbReference>
<evidence type="ECO:0000313" key="4">
    <source>
        <dbReference type="Proteomes" id="UP000450917"/>
    </source>
</evidence>
<dbReference type="Proteomes" id="UP000450917">
    <property type="component" value="Unassembled WGS sequence"/>
</dbReference>
<feature type="region of interest" description="Disordered" evidence="1">
    <location>
        <begin position="32"/>
        <end position="102"/>
    </location>
</feature>
<organism evidence="3 4">
    <name type="scientific">Paenibacillus validus</name>
    <dbReference type="NCBI Taxonomy" id="44253"/>
    <lineage>
        <taxon>Bacteria</taxon>
        <taxon>Bacillati</taxon>
        <taxon>Bacillota</taxon>
        <taxon>Bacilli</taxon>
        <taxon>Bacillales</taxon>
        <taxon>Paenibacillaceae</taxon>
        <taxon>Paenibacillus</taxon>
    </lineage>
</organism>
<proteinExistence type="predicted"/>